<evidence type="ECO:0000313" key="3">
    <source>
        <dbReference type="Proteomes" id="UP000295777"/>
    </source>
</evidence>
<name>A0A4R1G7M4_9BACT</name>
<proteinExistence type="predicted"/>
<dbReference type="Proteomes" id="UP000295777">
    <property type="component" value="Unassembled WGS sequence"/>
</dbReference>
<organism evidence="2 3">
    <name type="scientific">Phorcysia thermohydrogeniphila</name>
    <dbReference type="NCBI Taxonomy" id="936138"/>
    <lineage>
        <taxon>Bacteria</taxon>
        <taxon>Pseudomonadati</taxon>
        <taxon>Aquificota</taxon>
        <taxon>Aquificia</taxon>
        <taxon>Desulfurobacteriales</taxon>
        <taxon>Desulfurobacteriaceae</taxon>
        <taxon>Phorcysia</taxon>
    </lineage>
</organism>
<comment type="caution">
    <text evidence="2">The sequence shown here is derived from an EMBL/GenBank/DDBJ whole genome shotgun (WGS) entry which is preliminary data.</text>
</comment>
<dbReference type="OrthoDB" id="9808428at2"/>
<keyword evidence="2" id="KW-0540">Nuclease</keyword>
<dbReference type="InterPro" id="IPR008538">
    <property type="entry name" value="Uma2"/>
</dbReference>
<keyword evidence="2" id="KW-0255">Endonuclease</keyword>
<feature type="domain" description="Putative restriction endonuclease" evidence="1">
    <location>
        <begin position="14"/>
        <end position="145"/>
    </location>
</feature>
<dbReference type="AlphaFoldDB" id="A0A4R1G7M4"/>
<dbReference type="Pfam" id="PF05685">
    <property type="entry name" value="Uma2"/>
    <property type="match status" value="1"/>
</dbReference>
<reference evidence="2 3" key="1">
    <citation type="submission" date="2019-03" db="EMBL/GenBank/DDBJ databases">
        <title>Genomic Encyclopedia of Archaeal and Bacterial Type Strains, Phase II (KMG-II): from individual species to whole genera.</title>
        <authorList>
            <person name="Goeker M."/>
        </authorList>
    </citation>
    <scope>NUCLEOTIDE SEQUENCE [LARGE SCALE GENOMIC DNA]</scope>
    <source>
        <strain evidence="2 3">DSM 24425</strain>
    </source>
</reference>
<sequence length="176" mass="20826">MPLTHRYLPHYTYEDYKRWEGDWELIEGIPYAMTPSPLKKHQIVAGKIYIQLFSQLTECKNCQVLHEIDWIVSKDTVVRPDILVVCGDESEDFVRKTPSIVFEVVSRTTAFKDENLKFELYEREGVNYYVLVYPDEKRLKVYKHTGDKFINVFDGSSGRFTFEIECPLELEVDKVW</sequence>
<evidence type="ECO:0000259" key="1">
    <source>
        <dbReference type="Pfam" id="PF05685"/>
    </source>
</evidence>
<dbReference type="InterPro" id="IPR012296">
    <property type="entry name" value="Nuclease_put_TT1808"/>
</dbReference>
<accession>A0A4R1G7M4</accession>
<dbReference type="RefSeq" id="WP_132527743.1">
    <property type="nucleotide sequence ID" value="NZ_SMFV01000007.1"/>
</dbReference>
<dbReference type="SUPFAM" id="SSF52980">
    <property type="entry name" value="Restriction endonuclease-like"/>
    <property type="match status" value="1"/>
</dbReference>
<dbReference type="GO" id="GO:0004519">
    <property type="term" value="F:endonuclease activity"/>
    <property type="evidence" value="ECO:0007669"/>
    <property type="project" value="UniProtKB-KW"/>
</dbReference>
<dbReference type="PANTHER" id="PTHR36558">
    <property type="entry name" value="GLR1098 PROTEIN"/>
    <property type="match status" value="1"/>
</dbReference>
<dbReference type="EMBL" id="SMFV01000007">
    <property type="protein sequence ID" value="TCK02520.1"/>
    <property type="molecule type" value="Genomic_DNA"/>
</dbReference>
<gene>
    <name evidence="2" type="ORF">CLV27_1698</name>
</gene>
<dbReference type="CDD" id="cd06260">
    <property type="entry name" value="DUF820-like"/>
    <property type="match status" value="1"/>
</dbReference>
<dbReference type="PANTHER" id="PTHR36558:SF1">
    <property type="entry name" value="RESTRICTION ENDONUCLEASE DOMAIN-CONTAINING PROTEIN-RELATED"/>
    <property type="match status" value="1"/>
</dbReference>
<dbReference type="InterPro" id="IPR011335">
    <property type="entry name" value="Restrct_endonuc-II-like"/>
</dbReference>
<evidence type="ECO:0000313" key="2">
    <source>
        <dbReference type="EMBL" id="TCK02520.1"/>
    </source>
</evidence>
<keyword evidence="2" id="KW-0378">Hydrolase</keyword>
<dbReference type="Gene3D" id="3.90.1570.10">
    <property type="entry name" value="tt1808, chain A"/>
    <property type="match status" value="1"/>
</dbReference>
<protein>
    <submittedName>
        <fullName evidence="2">Uma2 family endonuclease</fullName>
    </submittedName>
</protein>
<keyword evidence="3" id="KW-1185">Reference proteome</keyword>